<dbReference type="Proteomes" id="UP000177103">
    <property type="component" value="Unassembled WGS sequence"/>
</dbReference>
<reference evidence="2 3" key="1">
    <citation type="journal article" date="2016" name="Nat. Commun.">
        <title>Thousands of microbial genomes shed light on interconnected biogeochemical processes in an aquifer system.</title>
        <authorList>
            <person name="Anantharaman K."/>
            <person name="Brown C.T."/>
            <person name="Hug L.A."/>
            <person name="Sharon I."/>
            <person name="Castelle C.J."/>
            <person name="Probst A.J."/>
            <person name="Thomas B.C."/>
            <person name="Singh A."/>
            <person name="Wilkins M.J."/>
            <person name="Karaoz U."/>
            <person name="Brodie E.L."/>
            <person name="Williams K.H."/>
            <person name="Hubbard S.S."/>
            <person name="Banfield J.F."/>
        </authorList>
    </citation>
    <scope>NUCLEOTIDE SEQUENCE [LARGE SCALE GENOMIC DNA]</scope>
</reference>
<protein>
    <submittedName>
        <fullName evidence="2">Uncharacterized protein</fullName>
    </submittedName>
</protein>
<name>A0A1G1WAG0_9BACT</name>
<dbReference type="AlphaFoldDB" id="A0A1G1WAG0"/>
<evidence type="ECO:0000256" key="1">
    <source>
        <dbReference type="SAM" id="Phobius"/>
    </source>
</evidence>
<evidence type="ECO:0000313" key="2">
    <source>
        <dbReference type="EMBL" id="OGY24669.1"/>
    </source>
</evidence>
<organism evidence="2 3">
    <name type="scientific">Candidatus Woykebacteria bacterium RBG_13_40_7b</name>
    <dbReference type="NCBI Taxonomy" id="1802594"/>
    <lineage>
        <taxon>Bacteria</taxon>
        <taxon>Candidatus Woykeibacteriota</taxon>
    </lineage>
</organism>
<sequence length="211" mass="23380">MECPNPACPTRTAGDPNFGQQIGDNARYCLYCSHEIIIAPSDPQQIQLGPIIPIAPGIPPTSAVPLPRAPVTPANRVTRDAPLIEQFWAWLDRRLRDVDTLASRVVWAQLGAVSILSYLLLWLIYSTAGADLGQDPILWSVYGWLAAVPILSFILRHRAGRVTWIQRAMTIYILVLTIVVCVWLFVMIDHSMAVTHSTLPDPCQDNWGNCG</sequence>
<keyword evidence="1" id="KW-0812">Transmembrane</keyword>
<keyword evidence="1" id="KW-0472">Membrane</keyword>
<feature type="transmembrane region" description="Helical" evidence="1">
    <location>
        <begin position="168"/>
        <end position="188"/>
    </location>
</feature>
<gene>
    <name evidence="2" type="ORF">A2Y57_00280</name>
</gene>
<dbReference type="EMBL" id="MHCQ01000017">
    <property type="protein sequence ID" value="OGY24669.1"/>
    <property type="molecule type" value="Genomic_DNA"/>
</dbReference>
<evidence type="ECO:0000313" key="3">
    <source>
        <dbReference type="Proteomes" id="UP000177103"/>
    </source>
</evidence>
<keyword evidence="1" id="KW-1133">Transmembrane helix</keyword>
<proteinExistence type="predicted"/>
<feature type="transmembrane region" description="Helical" evidence="1">
    <location>
        <begin position="101"/>
        <end position="125"/>
    </location>
</feature>
<feature type="transmembrane region" description="Helical" evidence="1">
    <location>
        <begin position="137"/>
        <end position="156"/>
    </location>
</feature>
<accession>A0A1G1WAG0</accession>
<comment type="caution">
    <text evidence="2">The sequence shown here is derived from an EMBL/GenBank/DDBJ whole genome shotgun (WGS) entry which is preliminary data.</text>
</comment>